<dbReference type="EMBL" id="QEAP01000120">
    <property type="protein sequence ID" value="TPX74551.1"/>
    <property type="molecule type" value="Genomic_DNA"/>
</dbReference>
<sequence>MGKKVKKFIDKSQSLTFQVVHRSQRDPAMADNDSSKLVLKPVAPSYNLLKKGKVLDMPEVDYDYEEMSDEDDEDDDEFDLEDDLDDSEYDEEVDFGREREEKEAHDHEAALQALKLAPELGQGPDGVKQAAAAVEKSSGPVDAKKDVSVFGIFFKDQKEYDYAQHLKIMGEDPNAIYIDSKKVLEQKKAEAKGKAGIKFLDDSASVAMSEVPKKKAVAFNIPGEVLASEHEDRVGMLARGETVNVIDIEPSMREIVYALDDEAYVEDDIDDFFDAFNADTVPESLSTKLDPEDYIPDQDDDEYDSEDGEGDWYDEYQRYKNQGDDSDEYEDDDESYAERRTALTNLSMTSSAMVRTKHLSNLDDQFDEALKAYDDDQVGDLEQDAFDPETDEPCALDANKPSISSERMNKIFDSFLESTEVVGRKGLVLNKVPESVKIDAVRNELRDVTRVTELMKLSVDDTMEGGDVLDAILEREVLDMRPNANIDKWDVETVLTTYSNIYNHPQMIRDVMTNTRKIRLSRRGPVVVEPKAAVVPTVDDDADEDNENDSEDGDFEAHNAGKARTKGETKEEKKARKQAVKEQKQSRRSEKKQTKEAFKKEAHVQHKSLLNKNAQDIFVPI</sequence>
<feature type="compositionally biased region" description="Basic and acidic residues" evidence="2">
    <location>
        <begin position="555"/>
        <end position="604"/>
    </location>
</feature>
<dbReference type="STRING" id="246404.A0A507FDY1"/>
<evidence type="ECO:0000313" key="4">
    <source>
        <dbReference type="Proteomes" id="UP000320333"/>
    </source>
</evidence>
<dbReference type="Pfam" id="PF04180">
    <property type="entry name" value="LTV"/>
    <property type="match status" value="3"/>
</dbReference>
<dbReference type="InterPro" id="IPR007307">
    <property type="entry name" value="Ltv1"/>
</dbReference>
<dbReference type="PANTHER" id="PTHR21531">
    <property type="entry name" value="LOW-TEMPERATURE VIABILITY PROTEIN LTV1-RELATED"/>
    <property type="match status" value="1"/>
</dbReference>
<proteinExistence type="inferred from homology"/>
<gene>
    <name evidence="3" type="ORF">CcCBS67573_g04181</name>
</gene>
<evidence type="ECO:0008006" key="5">
    <source>
        <dbReference type="Google" id="ProtNLM"/>
    </source>
</evidence>
<feature type="region of interest" description="Disordered" evidence="2">
    <location>
        <begin position="530"/>
        <end position="621"/>
    </location>
</feature>
<dbReference type="GO" id="GO:0000056">
    <property type="term" value="P:ribosomal small subunit export from nucleus"/>
    <property type="evidence" value="ECO:0007669"/>
    <property type="project" value="TreeGrafter"/>
</dbReference>
<evidence type="ECO:0000256" key="2">
    <source>
        <dbReference type="SAM" id="MobiDB-lite"/>
    </source>
</evidence>
<accession>A0A507FDY1</accession>
<feature type="region of interest" description="Disordered" evidence="2">
    <location>
        <begin position="283"/>
        <end position="311"/>
    </location>
</feature>
<dbReference type="OrthoDB" id="5852896at2759"/>
<dbReference type="GO" id="GO:0005829">
    <property type="term" value="C:cytosol"/>
    <property type="evidence" value="ECO:0007669"/>
    <property type="project" value="TreeGrafter"/>
</dbReference>
<dbReference type="GO" id="GO:0005634">
    <property type="term" value="C:nucleus"/>
    <property type="evidence" value="ECO:0007669"/>
    <property type="project" value="TreeGrafter"/>
</dbReference>
<organism evidence="3 4">
    <name type="scientific">Chytriomyces confervae</name>
    <dbReference type="NCBI Taxonomy" id="246404"/>
    <lineage>
        <taxon>Eukaryota</taxon>
        <taxon>Fungi</taxon>
        <taxon>Fungi incertae sedis</taxon>
        <taxon>Chytridiomycota</taxon>
        <taxon>Chytridiomycota incertae sedis</taxon>
        <taxon>Chytridiomycetes</taxon>
        <taxon>Chytridiales</taxon>
        <taxon>Chytriomycetaceae</taxon>
        <taxon>Chytriomyces</taxon>
    </lineage>
</organism>
<dbReference type="PANTHER" id="PTHR21531:SF0">
    <property type="entry name" value="PROTEIN LTV1 HOMOLOG"/>
    <property type="match status" value="1"/>
</dbReference>
<comment type="similarity">
    <text evidence="1">Belongs to the LTV1 family.</text>
</comment>
<name>A0A507FDY1_9FUNG</name>
<keyword evidence="4" id="KW-1185">Reference proteome</keyword>
<feature type="region of interest" description="Disordered" evidence="2">
    <location>
        <begin position="60"/>
        <end position="100"/>
    </location>
</feature>
<reference evidence="3 4" key="1">
    <citation type="journal article" date="2019" name="Sci. Rep.">
        <title>Comparative genomics of chytrid fungi reveal insights into the obligate biotrophic and pathogenic lifestyle of Synchytrium endobioticum.</title>
        <authorList>
            <person name="van de Vossenberg B.T.L.H."/>
            <person name="Warris S."/>
            <person name="Nguyen H.D.T."/>
            <person name="van Gent-Pelzer M.P.E."/>
            <person name="Joly D.L."/>
            <person name="van de Geest H.C."/>
            <person name="Bonants P.J.M."/>
            <person name="Smith D.S."/>
            <person name="Levesque C.A."/>
            <person name="van der Lee T.A.J."/>
        </authorList>
    </citation>
    <scope>NUCLEOTIDE SEQUENCE [LARGE SCALE GENOMIC DNA]</scope>
    <source>
        <strain evidence="3 4">CBS 675.73</strain>
    </source>
</reference>
<comment type="caution">
    <text evidence="3">The sequence shown here is derived from an EMBL/GenBank/DDBJ whole genome shotgun (WGS) entry which is preliminary data.</text>
</comment>
<protein>
    <recommendedName>
        <fullName evidence="5">Low temperature viability protein</fullName>
    </recommendedName>
</protein>
<dbReference type="Proteomes" id="UP000320333">
    <property type="component" value="Unassembled WGS sequence"/>
</dbReference>
<feature type="compositionally biased region" description="Acidic residues" evidence="2">
    <location>
        <begin position="538"/>
        <end position="554"/>
    </location>
</feature>
<feature type="compositionally biased region" description="Acidic residues" evidence="2">
    <location>
        <begin position="60"/>
        <end position="93"/>
    </location>
</feature>
<dbReference type="AlphaFoldDB" id="A0A507FDY1"/>
<dbReference type="GO" id="GO:0030688">
    <property type="term" value="C:preribosome, small subunit precursor"/>
    <property type="evidence" value="ECO:0007669"/>
    <property type="project" value="TreeGrafter"/>
</dbReference>
<feature type="compositionally biased region" description="Acidic residues" evidence="2">
    <location>
        <begin position="292"/>
        <end position="311"/>
    </location>
</feature>
<evidence type="ECO:0000256" key="1">
    <source>
        <dbReference type="ARBA" id="ARBA00009078"/>
    </source>
</evidence>
<evidence type="ECO:0000313" key="3">
    <source>
        <dbReference type="EMBL" id="TPX74551.1"/>
    </source>
</evidence>
<dbReference type="GO" id="GO:0042274">
    <property type="term" value="P:ribosomal small subunit biogenesis"/>
    <property type="evidence" value="ECO:0007669"/>
    <property type="project" value="InterPro"/>
</dbReference>